<gene>
    <name evidence="1" type="ORF">GALL_403610</name>
</gene>
<dbReference type="Pfam" id="PF03928">
    <property type="entry name" value="HbpS-like"/>
    <property type="match status" value="1"/>
</dbReference>
<dbReference type="InterPro" id="IPR010371">
    <property type="entry name" value="YBR137W-like"/>
</dbReference>
<dbReference type="Gene3D" id="3.30.450.150">
    <property type="entry name" value="Haem-degrading domain"/>
    <property type="match status" value="1"/>
</dbReference>
<comment type="caution">
    <text evidence="1">The sequence shown here is derived from an EMBL/GenBank/DDBJ whole genome shotgun (WGS) entry which is preliminary data.</text>
</comment>
<sequence length="163" mass="17595">MSLDDDIAIITRQEAELVFPSFNEDDAHHLGCLRREQAVALGKPVAIEIRTPARALFVTTTPGSAPDNADWIRRKSNTVLRLHRSSYGFGRSLAQSGTTISAERGLDAMDYAAHGGAFPITVKGTGVIGVVTVSGLPQREDHRLVVRGICLFLGRDPAGYDLP</sequence>
<dbReference type="HAMAP" id="MF_00761">
    <property type="entry name" value="UPF0303"/>
    <property type="match status" value="1"/>
</dbReference>
<accession>A0A1J5Q3P4</accession>
<dbReference type="InterPro" id="IPR038084">
    <property type="entry name" value="PduO/GlcC-like_sf"/>
</dbReference>
<dbReference type="SUPFAM" id="SSF143744">
    <property type="entry name" value="GlcG-like"/>
    <property type="match status" value="1"/>
</dbReference>
<proteinExistence type="inferred from homology"/>
<dbReference type="PANTHER" id="PTHR28255">
    <property type="match status" value="1"/>
</dbReference>
<dbReference type="EMBL" id="MLJW01001503">
    <property type="protein sequence ID" value="OIQ77936.1"/>
    <property type="molecule type" value="Genomic_DNA"/>
</dbReference>
<dbReference type="PIRSF" id="PIRSF008757">
    <property type="entry name" value="UCP008757"/>
    <property type="match status" value="1"/>
</dbReference>
<dbReference type="InterPro" id="IPR005624">
    <property type="entry name" value="PduO/GlcC-like"/>
</dbReference>
<dbReference type="PANTHER" id="PTHR28255:SF1">
    <property type="entry name" value="UPF0303 PROTEIN YBR137W"/>
    <property type="match status" value="1"/>
</dbReference>
<dbReference type="NCBIfam" id="NF002696">
    <property type="entry name" value="PRK02487.1-5"/>
    <property type="match status" value="1"/>
</dbReference>
<protein>
    <submittedName>
        <fullName evidence="1">Uncharacterized protein</fullName>
    </submittedName>
</protein>
<evidence type="ECO:0000313" key="1">
    <source>
        <dbReference type="EMBL" id="OIQ77936.1"/>
    </source>
</evidence>
<organism evidence="1">
    <name type="scientific">mine drainage metagenome</name>
    <dbReference type="NCBI Taxonomy" id="410659"/>
    <lineage>
        <taxon>unclassified sequences</taxon>
        <taxon>metagenomes</taxon>
        <taxon>ecological metagenomes</taxon>
    </lineage>
</organism>
<reference evidence="1" key="1">
    <citation type="submission" date="2016-10" db="EMBL/GenBank/DDBJ databases">
        <title>Sequence of Gallionella enrichment culture.</title>
        <authorList>
            <person name="Poehlein A."/>
            <person name="Muehling M."/>
            <person name="Daniel R."/>
        </authorList>
    </citation>
    <scope>NUCLEOTIDE SEQUENCE</scope>
</reference>
<dbReference type="AlphaFoldDB" id="A0A1J5Q3P4"/>
<name>A0A1J5Q3P4_9ZZZZ</name>